<evidence type="ECO:0000256" key="1">
    <source>
        <dbReference type="SAM" id="SignalP"/>
    </source>
</evidence>
<evidence type="ECO:0000313" key="2">
    <source>
        <dbReference type="EMBL" id="QBC45500.1"/>
    </source>
</evidence>
<dbReference type="EMBL" id="CP025781">
    <property type="protein sequence ID" value="QBC45500.1"/>
    <property type="molecule type" value="Genomic_DNA"/>
</dbReference>
<accession>A0A7G3GD28</accession>
<dbReference type="RefSeq" id="WP_130108005.1">
    <property type="nucleotide sequence ID" value="NZ_CP025781.1"/>
</dbReference>
<protein>
    <recommendedName>
        <fullName evidence="4">Auto-transporter adhesin head GIN domain-containing protein</fullName>
    </recommendedName>
</protein>
<gene>
    <name evidence="2" type="ORF">C1H71_19505</name>
</gene>
<sequence length="187" mass="19878">MRNKLFSTLLITSGLLIGQAALAGEIADDEVLVGVSEQSVLEAKVDAIDIDQRTIQLSLPDGQVLKFEHVSPKITHFDQVKVNDKVGIASAKSTALVLQKGGAGIRRMVEAQGKDVTVDGAGILKTRTVYNDILSVNLNAGNISIKNLEGAVITIPVENKALLMKASAGDQLLIVNRAKLIVWAKSV</sequence>
<organism evidence="2 3">
    <name type="scientific">Iodobacter fluviatilis</name>
    <dbReference type="NCBI Taxonomy" id="537"/>
    <lineage>
        <taxon>Bacteria</taxon>
        <taxon>Pseudomonadati</taxon>
        <taxon>Pseudomonadota</taxon>
        <taxon>Betaproteobacteria</taxon>
        <taxon>Neisseriales</taxon>
        <taxon>Chitinibacteraceae</taxon>
        <taxon>Iodobacter</taxon>
    </lineage>
</organism>
<keyword evidence="3" id="KW-1185">Reference proteome</keyword>
<evidence type="ECO:0008006" key="4">
    <source>
        <dbReference type="Google" id="ProtNLM"/>
    </source>
</evidence>
<dbReference type="KEGG" id="ifl:C1H71_19505"/>
<keyword evidence="1" id="KW-0732">Signal</keyword>
<reference evidence="2 3" key="1">
    <citation type="submission" date="2018-01" db="EMBL/GenBank/DDBJ databases">
        <title>Genome sequence of Iodobacter sp. strain PCH194 isolated from Indian Trans-Himalaya.</title>
        <authorList>
            <person name="Kumar V."/>
            <person name="Thakur V."/>
            <person name="Kumar S."/>
            <person name="Singh D."/>
        </authorList>
    </citation>
    <scope>NUCLEOTIDE SEQUENCE [LARGE SCALE GENOMIC DNA]</scope>
    <source>
        <strain evidence="2 3">PCH194</strain>
    </source>
</reference>
<feature type="signal peptide" evidence="1">
    <location>
        <begin position="1"/>
        <end position="23"/>
    </location>
</feature>
<dbReference type="AlphaFoldDB" id="A0A7G3GD28"/>
<proteinExistence type="predicted"/>
<feature type="chain" id="PRO_5028845914" description="Auto-transporter adhesin head GIN domain-containing protein" evidence="1">
    <location>
        <begin position="24"/>
        <end position="187"/>
    </location>
</feature>
<name>A0A7G3GD28_9NEIS</name>
<dbReference type="Proteomes" id="UP000515917">
    <property type="component" value="Chromosome"/>
</dbReference>
<evidence type="ECO:0000313" key="3">
    <source>
        <dbReference type="Proteomes" id="UP000515917"/>
    </source>
</evidence>